<evidence type="ECO:0000256" key="3">
    <source>
        <dbReference type="HAMAP-Rule" id="MF_00376"/>
    </source>
</evidence>
<dbReference type="GO" id="GO:0005524">
    <property type="term" value="F:ATP binding"/>
    <property type="evidence" value="ECO:0007669"/>
    <property type="project" value="UniProtKB-UniRule"/>
</dbReference>
<comment type="pathway">
    <text evidence="3">Cofactor biosynthesis; coenzyme A biosynthesis; CoA from (R)-pantothenate: step 5/5.</text>
</comment>
<organism evidence="6 7">
    <name type="scientific">Deinococcus aquiradiocola</name>
    <dbReference type="NCBI Taxonomy" id="393059"/>
    <lineage>
        <taxon>Bacteria</taxon>
        <taxon>Thermotogati</taxon>
        <taxon>Deinococcota</taxon>
        <taxon>Deinococci</taxon>
        <taxon>Deinococcales</taxon>
        <taxon>Deinococcaceae</taxon>
        <taxon>Deinococcus</taxon>
    </lineage>
</organism>
<dbReference type="GO" id="GO:0015937">
    <property type="term" value="P:coenzyme A biosynthetic process"/>
    <property type="evidence" value="ECO:0007669"/>
    <property type="project" value="UniProtKB-UniRule"/>
</dbReference>
<reference evidence="6" key="1">
    <citation type="journal article" date="2014" name="Int. J. Syst. Evol. Microbiol.">
        <title>Complete genome sequence of Corynebacterium casei LMG S-19264T (=DSM 44701T), isolated from a smear-ripened cheese.</title>
        <authorList>
            <consortium name="US DOE Joint Genome Institute (JGI-PGF)"/>
            <person name="Walter F."/>
            <person name="Albersmeier A."/>
            <person name="Kalinowski J."/>
            <person name="Ruckert C."/>
        </authorList>
    </citation>
    <scope>NUCLEOTIDE SEQUENCE</scope>
    <source>
        <strain evidence="6">JCM 14371</strain>
    </source>
</reference>
<dbReference type="Pfam" id="PF01121">
    <property type="entry name" value="CoaE"/>
    <property type="match status" value="1"/>
</dbReference>
<keyword evidence="1 3" id="KW-0547">Nucleotide-binding</keyword>
<keyword evidence="3 6" id="KW-0418">Kinase</keyword>
<comment type="subcellular location">
    <subcellularLocation>
        <location evidence="3">Cytoplasm</location>
    </subcellularLocation>
</comment>
<keyword evidence="7" id="KW-1185">Reference proteome</keyword>
<dbReference type="PROSITE" id="PS51219">
    <property type="entry name" value="DPCK"/>
    <property type="match status" value="1"/>
</dbReference>
<dbReference type="GO" id="GO:0004140">
    <property type="term" value="F:dephospho-CoA kinase activity"/>
    <property type="evidence" value="ECO:0007669"/>
    <property type="project" value="UniProtKB-UniRule"/>
</dbReference>
<proteinExistence type="inferred from homology"/>
<dbReference type="GO" id="GO:0005737">
    <property type="term" value="C:cytoplasm"/>
    <property type="evidence" value="ECO:0007669"/>
    <property type="project" value="UniProtKB-SubCell"/>
</dbReference>
<dbReference type="InterPro" id="IPR001977">
    <property type="entry name" value="Depp_CoAkinase"/>
</dbReference>
<dbReference type="Proteomes" id="UP000635726">
    <property type="component" value="Unassembled WGS sequence"/>
</dbReference>
<gene>
    <name evidence="3 6" type="primary">coaE</name>
    <name evidence="6" type="ORF">GCM10008939_27620</name>
</gene>
<keyword evidence="3" id="KW-0173">Coenzyme A biosynthesis</keyword>
<protein>
    <recommendedName>
        <fullName evidence="3 4">Dephospho-CoA kinase</fullName>
        <ecNumber evidence="3 4">2.7.1.24</ecNumber>
    </recommendedName>
    <alternativeName>
        <fullName evidence="3">Dephosphocoenzyme A kinase</fullName>
    </alternativeName>
</protein>
<comment type="catalytic activity">
    <reaction evidence="3">
        <text>3'-dephospho-CoA + ATP = ADP + CoA + H(+)</text>
        <dbReference type="Rhea" id="RHEA:18245"/>
        <dbReference type="ChEBI" id="CHEBI:15378"/>
        <dbReference type="ChEBI" id="CHEBI:30616"/>
        <dbReference type="ChEBI" id="CHEBI:57287"/>
        <dbReference type="ChEBI" id="CHEBI:57328"/>
        <dbReference type="ChEBI" id="CHEBI:456216"/>
        <dbReference type="EC" id="2.7.1.24"/>
    </reaction>
</comment>
<reference evidence="6" key="2">
    <citation type="submission" date="2020-09" db="EMBL/GenBank/DDBJ databases">
        <authorList>
            <person name="Sun Q."/>
            <person name="Ohkuma M."/>
        </authorList>
    </citation>
    <scope>NUCLEOTIDE SEQUENCE</scope>
    <source>
        <strain evidence="6">JCM 14371</strain>
    </source>
</reference>
<keyword evidence="3" id="KW-0808">Transferase</keyword>
<evidence type="ECO:0000256" key="2">
    <source>
        <dbReference type="ARBA" id="ARBA00022840"/>
    </source>
</evidence>
<dbReference type="PANTHER" id="PTHR10695">
    <property type="entry name" value="DEPHOSPHO-COA KINASE-RELATED"/>
    <property type="match status" value="1"/>
</dbReference>
<accession>A0A917PJU2</accession>
<evidence type="ECO:0000256" key="5">
    <source>
        <dbReference type="SAM" id="MobiDB-lite"/>
    </source>
</evidence>
<dbReference type="SUPFAM" id="SSF52540">
    <property type="entry name" value="P-loop containing nucleoside triphosphate hydrolases"/>
    <property type="match status" value="1"/>
</dbReference>
<comment type="function">
    <text evidence="3">Catalyzes the phosphorylation of the 3'-hydroxyl group of dephosphocoenzyme A to form coenzyme A.</text>
</comment>
<dbReference type="EMBL" id="BMOE01000010">
    <property type="protein sequence ID" value="GGJ82188.1"/>
    <property type="molecule type" value="Genomic_DNA"/>
</dbReference>
<evidence type="ECO:0000313" key="7">
    <source>
        <dbReference type="Proteomes" id="UP000635726"/>
    </source>
</evidence>
<keyword evidence="2 3" id="KW-0067">ATP-binding</keyword>
<feature type="region of interest" description="Disordered" evidence="5">
    <location>
        <begin position="13"/>
        <end position="35"/>
    </location>
</feature>
<evidence type="ECO:0000256" key="4">
    <source>
        <dbReference type="NCBIfam" id="TIGR00152"/>
    </source>
</evidence>
<dbReference type="NCBIfam" id="TIGR00152">
    <property type="entry name" value="dephospho-CoA kinase"/>
    <property type="match status" value="1"/>
</dbReference>
<dbReference type="EC" id="2.7.1.24" evidence="3 4"/>
<sequence>MTRRTCRIIRAMTRPDPAERPAPTPRRLGLTGSIGAGKSTASRHLRDLGFTVLDADAVARELGHDPDVLRAVTEQLGPQYVTHDGPRPALDRPALAALVFSDPERRSVLNGILHPRVRAELARQEALAARRGETWVVQDVPLLFEGGAWRDMDAVLLVDAPLDTRVRRVMARDGLTRDAVLARDAAQMPVPQKLDLMRGRSGVLLDNGHDEAALVTQLRTALRTLGVLPD</sequence>
<dbReference type="AlphaFoldDB" id="A0A917PJU2"/>
<comment type="similarity">
    <text evidence="3">Belongs to the CoaE family.</text>
</comment>
<dbReference type="PANTHER" id="PTHR10695:SF46">
    <property type="entry name" value="BIFUNCTIONAL COENZYME A SYNTHASE-RELATED"/>
    <property type="match status" value="1"/>
</dbReference>
<evidence type="ECO:0000256" key="1">
    <source>
        <dbReference type="ARBA" id="ARBA00022741"/>
    </source>
</evidence>
<comment type="caution">
    <text evidence="6">The sequence shown here is derived from an EMBL/GenBank/DDBJ whole genome shotgun (WGS) entry which is preliminary data.</text>
</comment>
<name>A0A917PJU2_9DEIO</name>
<dbReference type="Gene3D" id="3.40.50.300">
    <property type="entry name" value="P-loop containing nucleotide triphosphate hydrolases"/>
    <property type="match status" value="1"/>
</dbReference>
<dbReference type="CDD" id="cd02022">
    <property type="entry name" value="DPCK"/>
    <property type="match status" value="1"/>
</dbReference>
<dbReference type="InterPro" id="IPR027417">
    <property type="entry name" value="P-loop_NTPase"/>
</dbReference>
<feature type="binding site" evidence="3">
    <location>
        <begin position="35"/>
        <end position="40"/>
    </location>
    <ligand>
        <name>ATP</name>
        <dbReference type="ChEBI" id="CHEBI:30616"/>
    </ligand>
</feature>
<keyword evidence="3" id="KW-0963">Cytoplasm</keyword>
<evidence type="ECO:0000313" key="6">
    <source>
        <dbReference type="EMBL" id="GGJ82188.1"/>
    </source>
</evidence>
<dbReference type="HAMAP" id="MF_00376">
    <property type="entry name" value="Dephospho_CoA_kinase"/>
    <property type="match status" value="1"/>
</dbReference>